<sequence>MNEKLPDVMELSLGQLQSQSSAEITVKMVCELEVIKHGFFSLIFPLEFFPRYGDTEGIFGQEGTHLPAEFSLDFVIKSPSVITNLAVSHEKIIFEQSEDGTEVRLKMDPSKSVPAKDLVVSYSTKQIREPKFTLTRCGKYPGEVAVHISFIPRSSAEHPVEERKIDEGTLTELDDQDDPEVASGEFIFIIDRSGSMTGSLL</sequence>
<reference evidence="1" key="1">
    <citation type="submission" date="2021-01" db="EMBL/GenBank/DDBJ databases">
        <authorList>
            <person name="Corre E."/>
            <person name="Pelletier E."/>
            <person name="Niang G."/>
            <person name="Scheremetjew M."/>
            <person name="Finn R."/>
            <person name="Kale V."/>
            <person name="Holt S."/>
            <person name="Cochrane G."/>
            <person name="Meng A."/>
            <person name="Brown T."/>
            <person name="Cohen L."/>
        </authorList>
    </citation>
    <scope>NUCLEOTIDE SEQUENCE</scope>
    <source>
        <strain evidence="1">FSP1.4</strain>
    </source>
</reference>
<accession>A0A7S3N7Q1</accession>
<protein>
    <recommendedName>
        <fullName evidence="2">VIT domain-containing protein</fullName>
    </recommendedName>
</protein>
<proteinExistence type="predicted"/>
<evidence type="ECO:0000313" key="1">
    <source>
        <dbReference type="EMBL" id="CAE0350872.1"/>
    </source>
</evidence>
<dbReference type="PANTHER" id="PTHR45737">
    <property type="entry name" value="VON WILLEBRAND FACTOR A DOMAIN-CONTAINING PROTEIN 5A"/>
    <property type="match status" value="1"/>
</dbReference>
<organism evidence="1">
    <name type="scientific">Euplotes harpa</name>
    <dbReference type="NCBI Taxonomy" id="151035"/>
    <lineage>
        <taxon>Eukaryota</taxon>
        <taxon>Sar</taxon>
        <taxon>Alveolata</taxon>
        <taxon>Ciliophora</taxon>
        <taxon>Intramacronucleata</taxon>
        <taxon>Spirotrichea</taxon>
        <taxon>Hypotrichia</taxon>
        <taxon>Euplotida</taxon>
        <taxon>Euplotidae</taxon>
        <taxon>Euplotes</taxon>
    </lineage>
</organism>
<dbReference type="PANTHER" id="PTHR45737:SF6">
    <property type="entry name" value="VON WILLEBRAND FACTOR A DOMAIN-CONTAINING PROTEIN 5A"/>
    <property type="match status" value="1"/>
</dbReference>
<gene>
    <name evidence="1" type="ORF">EHAR0213_LOCUS9786</name>
</gene>
<dbReference type="EMBL" id="HBII01023629">
    <property type="protein sequence ID" value="CAE0350872.1"/>
    <property type="molecule type" value="Transcribed_RNA"/>
</dbReference>
<dbReference type="AlphaFoldDB" id="A0A7S3N7Q1"/>
<evidence type="ECO:0008006" key="2">
    <source>
        <dbReference type="Google" id="ProtNLM"/>
    </source>
</evidence>
<name>A0A7S3N7Q1_9SPIT</name>